<dbReference type="SUPFAM" id="SSF103025">
    <property type="entry name" value="Folate-binding domain"/>
    <property type="match status" value="1"/>
</dbReference>
<dbReference type="InterPro" id="IPR017703">
    <property type="entry name" value="YgfZ/GCV_T_CS"/>
</dbReference>
<organism evidence="2 3">
    <name type="scientific">Halopseudomonas phragmitis</name>
    <dbReference type="NCBI Taxonomy" id="1931241"/>
    <lineage>
        <taxon>Bacteria</taxon>
        <taxon>Pseudomonadati</taxon>
        <taxon>Pseudomonadota</taxon>
        <taxon>Gammaproteobacteria</taxon>
        <taxon>Pseudomonadales</taxon>
        <taxon>Pseudomonadaceae</taxon>
        <taxon>Halopseudomonas</taxon>
    </lineage>
</organism>
<dbReference type="RefSeq" id="WP_080048178.1">
    <property type="nucleotide sequence ID" value="NZ_CP020100.1"/>
</dbReference>
<dbReference type="AlphaFoldDB" id="A0A1V0B0D2"/>
<protein>
    <recommendedName>
        <fullName evidence="1">GCVT N-terminal domain-containing protein</fullName>
    </recommendedName>
</protein>
<dbReference type="EMBL" id="CP020100">
    <property type="protein sequence ID" value="AQZ93330.1"/>
    <property type="molecule type" value="Genomic_DNA"/>
</dbReference>
<dbReference type="Gene3D" id="2.40.30.160">
    <property type="match status" value="1"/>
</dbReference>
<dbReference type="NCBIfam" id="TIGR03317">
    <property type="entry name" value="ygfZ_signature"/>
    <property type="match status" value="1"/>
</dbReference>
<feature type="domain" description="GCVT N-terminal" evidence="1">
    <location>
        <begin position="28"/>
        <end position="189"/>
    </location>
</feature>
<reference evidence="2 3" key="1">
    <citation type="submission" date="2017-03" db="EMBL/GenBank/DDBJ databases">
        <title>Complete genome sequence of the novel DNRA strain Pseudomonas sp. S-6-2 isolated from Chinese polluted river sediment. Journal of Biotechnology.</title>
        <authorList>
            <person name="Li J."/>
            <person name="Xiang F."/>
            <person name="Wang L."/>
            <person name="Xi L."/>
            <person name="Liu J."/>
        </authorList>
    </citation>
    <scope>NUCLEOTIDE SEQUENCE [LARGE SCALE GENOMIC DNA]</scope>
    <source>
        <strain evidence="2 3">S-6-2</strain>
    </source>
</reference>
<dbReference type="Gene3D" id="3.30.70.1400">
    <property type="entry name" value="Aminomethyltransferase beta-barrel domains"/>
    <property type="match status" value="1"/>
</dbReference>
<evidence type="ECO:0000259" key="1">
    <source>
        <dbReference type="Pfam" id="PF01571"/>
    </source>
</evidence>
<dbReference type="STRING" id="1931241.BVH74_00465"/>
<dbReference type="Proteomes" id="UP000243488">
    <property type="component" value="Chromosome"/>
</dbReference>
<dbReference type="PANTHER" id="PTHR22602">
    <property type="entry name" value="TRANSFERASE CAF17, MITOCHONDRIAL-RELATED"/>
    <property type="match status" value="1"/>
</dbReference>
<dbReference type="SUPFAM" id="SSF101790">
    <property type="entry name" value="Aminomethyltransferase beta-barrel domain"/>
    <property type="match status" value="1"/>
</dbReference>
<accession>A0A1V0B0D2</accession>
<evidence type="ECO:0000313" key="2">
    <source>
        <dbReference type="EMBL" id="AQZ93330.1"/>
    </source>
</evidence>
<dbReference type="InterPro" id="IPR029043">
    <property type="entry name" value="GcvT/YgfZ_C"/>
</dbReference>
<dbReference type="Gene3D" id="3.30.70.1630">
    <property type="match status" value="1"/>
</dbReference>
<gene>
    <name evidence="2" type="ORF">BVH74_00465</name>
</gene>
<dbReference type="InterPro" id="IPR045179">
    <property type="entry name" value="YgfZ/GcvT"/>
</dbReference>
<dbReference type="PANTHER" id="PTHR22602:SF0">
    <property type="entry name" value="TRANSFERASE CAF17, MITOCHONDRIAL-RELATED"/>
    <property type="match status" value="1"/>
</dbReference>
<dbReference type="GO" id="GO:0016226">
    <property type="term" value="P:iron-sulfur cluster assembly"/>
    <property type="evidence" value="ECO:0007669"/>
    <property type="project" value="TreeGrafter"/>
</dbReference>
<keyword evidence="3" id="KW-1185">Reference proteome</keyword>
<dbReference type="Pfam" id="PF01571">
    <property type="entry name" value="GCV_T"/>
    <property type="match status" value="1"/>
</dbReference>
<name>A0A1V0B0D2_9GAMM</name>
<proteinExistence type="predicted"/>
<evidence type="ECO:0000313" key="3">
    <source>
        <dbReference type="Proteomes" id="UP000243488"/>
    </source>
</evidence>
<dbReference type="InterPro" id="IPR006222">
    <property type="entry name" value="GCVT_N"/>
</dbReference>
<sequence>MTAIIEPLHSRFATCEPDHEPATALTLLSHEAILAISGPDAERFLQGQITCDISRLPVPGSTPGARCNPKGRMQSSFRLLRSEPEHYLLALEQSLLTPQLADLNKYAVFFRKARLEDASQHWCRLGLWGEQAGRALEQAGLAVPETTDIPSQTAQGLVIRLSDGAYELWLPADKAPAVLEQLCQQATAAHLNQWLLRQIRAGIGQVMGPTQESFIPQMLNLQLQGGVSFRKGCYTGQEIVARMQYLGKLKRRMFRLLLAGTAIPPPGTLIVERDSGKPIGELVIAARTTQRVEMLAVLQKDAAQYATLSLADADGPLLTLADLPYDHELAATETDNASE</sequence>
<dbReference type="KEGG" id="ppha:BVH74_00465"/>